<dbReference type="InterPro" id="IPR011611">
    <property type="entry name" value="PfkB_dom"/>
</dbReference>
<dbReference type="Gene3D" id="3.40.1620.20">
    <property type="match status" value="1"/>
</dbReference>
<dbReference type="Pfam" id="PF00294">
    <property type="entry name" value="PfkB"/>
    <property type="match status" value="1"/>
</dbReference>
<dbReference type="InterPro" id="IPR002173">
    <property type="entry name" value="Carboh/pur_kinase_PfkB_CS"/>
</dbReference>
<feature type="domain" description="Carbohydrate kinase PfkB" evidence="6">
    <location>
        <begin position="6"/>
        <end position="296"/>
    </location>
</feature>
<evidence type="ECO:0000313" key="7">
    <source>
        <dbReference type="EMBL" id="MBD0724341.1"/>
    </source>
</evidence>
<keyword evidence="8" id="KW-1185">Reference proteome</keyword>
<evidence type="ECO:0000256" key="5">
    <source>
        <dbReference type="ARBA" id="ARBA00022840"/>
    </source>
</evidence>
<dbReference type="GO" id="GO:0016301">
    <property type="term" value="F:kinase activity"/>
    <property type="evidence" value="ECO:0007669"/>
    <property type="project" value="UniProtKB-KW"/>
</dbReference>
<keyword evidence="3" id="KW-0547">Nucleotide-binding</keyword>
<dbReference type="EMBL" id="NASZ01000003">
    <property type="protein sequence ID" value="MBD0724341.1"/>
    <property type="molecule type" value="Genomic_DNA"/>
</dbReference>
<dbReference type="Proteomes" id="UP000661715">
    <property type="component" value="Unassembled WGS sequence"/>
</dbReference>
<dbReference type="InterPro" id="IPR029056">
    <property type="entry name" value="Ribokinase-like"/>
</dbReference>
<proteinExistence type="inferred from homology"/>
<sequence length="307" mass="34112">MKKTIDIICAGELLIDFIGNEINTPISEIENYERFLGGSPTNVAIYGAKLGLKTTLAASCGNDGLGHFMVEKLNQNQVKTTLIEKTNDYPSSVIFVSKSNATPEFIAYRQADFHINEAQIPDTVLEEAQIFHTTCFALSKNPARETILKKAKKALQLGLQTSIDLNYSEKIWSDRKEAKEVIAAYLDTKPLVKLSDDDCFRLFNETKSDEEIIEYFRNLGASAICLTKGKNGVSYWDSQLGVLHKEAPFVENIKDTTGAGDAFWTGFLYGKLKGKTPLECITIAQKIAAIKLQHLGHLPDNIQVEKI</sequence>
<dbReference type="PROSITE" id="PS00583">
    <property type="entry name" value="PFKB_KINASES_1"/>
    <property type="match status" value="1"/>
</dbReference>
<dbReference type="Gene3D" id="6.10.140.490">
    <property type="match status" value="1"/>
</dbReference>
<keyword evidence="5" id="KW-0067">ATP-binding</keyword>
<evidence type="ECO:0000256" key="3">
    <source>
        <dbReference type="ARBA" id="ARBA00022741"/>
    </source>
</evidence>
<keyword evidence="2" id="KW-0808">Transferase</keyword>
<dbReference type="SUPFAM" id="SSF53613">
    <property type="entry name" value="Ribokinase-like"/>
    <property type="match status" value="1"/>
</dbReference>
<dbReference type="PANTHER" id="PTHR43085:SF1">
    <property type="entry name" value="PSEUDOURIDINE KINASE-RELATED"/>
    <property type="match status" value="1"/>
</dbReference>
<comment type="similarity">
    <text evidence="1">Belongs to the carbohydrate kinase PfkB family.</text>
</comment>
<protein>
    <submittedName>
        <fullName evidence="7">Carbohydrate kinase</fullName>
    </submittedName>
</protein>
<name>A0ABR7UPJ6_9FLAO</name>
<comment type="caution">
    <text evidence="7">The sequence shown here is derived from an EMBL/GenBank/DDBJ whole genome shotgun (WGS) entry which is preliminary data.</text>
</comment>
<evidence type="ECO:0000256" key="2">
    <source>
        <dbReference type="ARBA" id="ARBA00022679"/>
    </source>
</evidence>
<evidence type="ECO:0000313" key="8">
    <source>
        <dbReference type="Proteomes" id="UP000661715"/>
    </source>
</evidence>
<dbReference type="RefSeq" id="WP_188219798.1">
    <property type="nucleotide sequence ID" value="NZ_NASZ01000003.1"/>
</dbReference>
<organism evidence="7 8">
    <name type="scientific">Flavobacterium pokkalii</name>
    <dbReference type="NCBI Taxonomy" id="1940408"/>
    <lineage>
        <taxon>Bacteria</taxon>
        <taxon>Pseudomonadati</taxon>
        <taxon>Bacteroidota</taxon>
        <taxon>Flavobacteriia</taxon>
        <taxon>Flavobacteriales</taxon>
        <taxon>Flavobacteriaceae</taxon>
        <taxon>Flavobacterium</taxon>
    </lineage>
</organism>
<accession>A0ABR7UPJ6</accession>
<dbReference type="PANTHER" id="PTHR43085">
    <property type="entry name" value="HEXOKINASE FAMILY MEMBER"/>
    <property type="match status" value="1"/>
</dbReference>
<reference evidence="7 8" key="1">
    <citation type="journal article" date="2020" name="Microbiol. Res.">
        <title>Flavobacterium pokkalii sp. nov., a novel plant growth promoting native rhizobacteria isolated from pokkali rice grown in coastal saline affected agricultural regions of southern India, Kerala.</title>
        <authorList>
            <person name="Menon R.R."/>
            <person name="Kumari S."/>
            <person name="Viver T."/>
            <person name="Rameshkumar N."/>
        </authorList>
    </citation>
    <scope>NUCLEOTIDE SEQUENCE [LARGE SCALE GENOMIC DNA]</scope>
    <source>
        <strain evidence="7 8">L1I52</strain>
    </source>
</reference>
<dbReference type="Gene3D" id="3.40.1190.30">
    <property type="match status" value="1"/>
</dbReference>
<evidence type="ECO:0000256" key="1">
    <source>
        <dbReference type="ARBA" id="ARBA00010688"/>
    </source>
</evidence>
<dbReference type="InterPro" id="IPR050306">
    <property type="entry name" value="PfkB_Carbo_kinase"/>
</dbReference>
<keyword evidence="4 7" id="KW-0418">Kinase</keyword>
<evidence type="ECO:0000256" key="4">
    <source>
        <dbReference type="ARBA" id="ARBA00022777"/>
    </source>
</evidence>
<gene>
    <name evidence="7" type="ORF">B6A10_04030</name>
</gene>
<evidence type="ECO:0000259" key="6">
    <source>
        <dbReference type="Pfam" id="PF00294"/>
    </source>
</evidence>